<evidence type="ECO:0000313" key="1">
    <source>
        <dbReference type="EMBL" id="EGG24257.1"/>
    </source>
</evidence>
<name>F4PIX1_CACFS</name>
<protein>
    <recommendedName>
        <fullName evidence="3">Ankyrin repeat-containing protein</fullName>
    </recommendedName>
</protein>
<gene>
    <name evidence="1" type="ORF">DFA_06407</name>
</gene>
<evidence type="ECO:0000313" key="2">
    <source>
        <dbReference type="Proteomes" id="UP000007797"/>
    </source>
</evidence>
<dbReference type="Gene3D" id="1.25.40.20">
    <property type="entry name" value="Ankyrin repeat-containing domain"/>
    <property type="match status" value="2"/>
</dbReference>
<proteinExistence type="predicted"/>
<dbReference type="InterPro" id="IPR002110">
    <property type="entry name" value="Ankyrin_rpt"/>
</dbReference>
<dbReference type="Proteomes" id="UP000007797">
    <property type="component" value="Unassembled WGS sequence"/>
</dbReference>
<dbReference type="InterPro" id="IPR036770">
    <property type="entry name" value="Ankyrin_rpt-contain_sf"/>
</dbReference>
<dbReference type="PANTHER" id="PTHR46586">
    <property type="entry name" value="ANKYRIN REPEAT-CONTAINING PROTEIN"/>
    <property type="match status" value="1"/>
</dbReference>
<dbReference type="SMART" id="SM00248">
    <property type="entry name" value="ANK"/>
    <property type="match status" value="6"/>
</dbReference>
<dbReference type="EMBL" id="GL883007">
    <property type="protein sequence ID" value="EGG24257.1"/>
    <property type="molecule type" value="Genomic_DNA"/>
</dbReference>
<evidence type="ECO:0008006" key="3">
    <source>
        <dbReference type="Google" id="ProtNLM"/>
    </source>
</evidence>
<reference evidence="2" key="1">
    <citation type="journal article" date="2011" name="Genome Res.">
        <title>Phylogeny-wide analysis of social amoeba genomes highlights ancient origins for complex intercellular communication.</title>
        <authorList>
            <person name="Heidel A.J."/>
            <person name="Lawal H.M."/>
            <person name="Felder M."/>
            <person name="Schilde C."/>
            <person name="Helps N.R."/>
            <person name="Tunggal B."/>
            <person name="Rivero F."/>
            <person name="John U."/>
            <person name="Schleicher M."/>
            <person name="Eichinger L."/>
            <person name="Platzer M."/>
            <person name="Noegel A.A."/>
            <person name="Schaap P."/>
            <person name="Gloeckner G."/>
        </authorList>
    </citation>
    <scope>NUCLEOTIDE SEQUENCE [LARGE SCALE GENOMIC DNA]</scope>
    <source>
        <strain evidence="2">SH3</strain>
    </source>
</reference>
<dbReference type="RefSeq" id="XP_004362108.1">
    <property type="nucleotide sequence ID" value="XM_004362051.1"/>
</dbReference>
<dbReference type="KEGG" id="dfa:DFA_06407"/>
<sequence>MLKWAIEQIQSNQKVRQLLEPLLMAFKDGVKDEQQVKNRDEIIDYILFQLFPSRQHVLTEFACSISVQSLKLRAKMYQYITERIPSFQKTKSHLKILIIDAVRYGHLDLLKTIQQKNGNSLFNFEDLYNDATSTGNLEILKYLLELNPQNENGRILLTILNNAVDNRHLHIIEYHIQNHNLQLPFSTIQKAIDKGNIDILKCLLKSQNRGCTIESVFNTISRNRTDLFNVLVDYIPTFQDQFNLEEIIEMSLINNRWQVLEIVKTKFGVGLSSNLSNVILGDTSTLKYLYHNRIDDSSLEHLLVSSAIPMESIESIEMIDAEHPNILKSLKVFNINELKPSMQTIQYLLSRMDKPKYKTLFKKAISIGRLDVADYLYQKLPLSHLGTDHIYQKKVLCQLVQLSRFVSDQKCLQTLKWVFERFDHSQPTVGMRLKENKNMLQEVFEHAVAHRNLPIIQYIWDTFGGDSTSIVKVNGYMIPSTVSRSDSNLKWLFMHFDSIPSSSYSIGQFGIDFKEAARLGHLSTIKWLVENDYHNRFLSSKFEQQSLDLTNKLVLETSRYLFENGVIDAPSSLNQSLITLSKNLMLNRSIDEILLFHDMGIPLLPLSCFHSGSSIEHSSVVRLIYFSDPTIQMDLCSVGEYYSLDINIAKIDTIMINNNSSREELFSRLFRNVIIRRYGQLKDNIDQLSRYGYIDQIKKVVEYQEQVVYSKYRWASDKDRDIPYTPHLVTVIKCVVRDGYFDYIQEIWNRLSSRLPEVSHAIIRYAVYYNQFKIFKWAADQAKDKVNDTLFKAIKDGIKDEKHLKNRDEIIDYLPFETFPNVFDTWPTKVTLQSSNLQARVYRYLASNLSSSQPNLKTLLEKHLRNLLVSIVRYGDIDLFKTIQQNQGKGLFNFEHLMCEATSSGNLEMLKHLIQTNPSKDKIPSSVLDKAVDKGHLHIVKFITNHGSHCTLDTIQIAIENGNIDILVYLLQSENEGCSFQSVCHIIDENRTDLFKALVDYLPLKYQSIFNEKDIVKRALLKGRLEVLEIIKMKFGVGLPRILTGNHTNNNILQYVYQNRIDDSSVEHLLISNAIPMDLLESIKMIDADHPHLLKKFNIKWSVGFGKISIPFYSNDTIFNQGQTLSDLIRSTKQTNDNVCVEIFEWLTQRFTNDILQRKEQLQLVFESTSSYRSLTVIQYLRGKFQGTVQVTSRMISLSINAKRPSHLIWLFSQINLNVYLCQPQFKKDFNQMAQLGYLEALKWIVENGHHQSISKTDEISLYFTHESARKTTRYLFENGFKIKNSQVPKKFIRYSIDLDPDLFLLLIDMGIPLFPLIGGFQFSLEQACIVRLLYYNNQITDDNMNIYRDNIKNNNQFPIDLLSSFKSGFIVSSQSTQN</sequence>
<organism evidence="1 2">
    <name type="scientific">Cavenderia fasciculata</name>
    <name type="common">Slime mold</name>
    <name type="synonym">Dictyostelium fasciculatum</name>
    <dbReference type="NCBI Taxonomy" id="261658"/>
    <lineage>
        <taxon>Eukaryota</taxon>
        <taxon>Amoebozoa</taxon>
        <taxon>Evosea</taxon>
        <taxon>Eumycetozoa</taxon>
        <taxon>Dictyostelia</taxon>
        <taxon>Acytosteliales</taxon>
        <taxon>Cavenderiaceae</taxon>
        <taxon>Cavenderia</taxon>
    </lineage>
</organism>
<dbReference type="OrthoDB" id="76773at2759"/>
<dbReference type="GeneID" id="14876019"/>
<dbReference type="PANTHER" id="PTHR46586:SF3">
    <property type="entry name" value="ANKYRIN REPEAT-CONTAINING PROTEIN"/>
    <property type="match status" value="1"/>
</dbReference>
<accession>F4PIX1</accession>
<keyword evidence="2" id="KW-1185">Reference proteome</keyword>
<dbReference type="SUPFAM" id="SSF48403">
    <property type="entry name" value="Ankyrin repeat"/>
    <property type="match status" value="2"/>
</dbReference>
<dbReference type="InterPro" id="IPR052050">
    <property type="entry name" value="SecEffector_AnkRepeat"/>
</dbReference>